<feature type="non-terminal residue" evidence="2">
    <location>
        <position position="1"/>
    </location>
</feature>
<gene>
    <name evidence="2" type="ORF">PFISCL1PPCAC_6661</name>
</gene>
<reference evidence="2" key="1">
    <citation type="submission" date="2023-10" db="EMBL/GenBank/DDBJ databases">
        <title>Genome assembly of Pristionchus species.</title>
        <authorList>
            <person name="Yoshida K."/>
            <person name="Sommer R.J."/>
        </authorList>
    </citation>
    <scope>NUCLEOTIDE SEQUENCE</scope>
    <source>
        <strain evidence="2">RS5133</strain>
    </source>
</reference>
<name>A0AAV5V7B8_9BILA</name>
<organism evidence="2 3">
    <name type="scientific">Pristionchus fissidentatus</name>
    <dbReference type="NCBI Taxonomy" id="1538716"/>
    <lineage>
        <taxon>Eukaryota</taxon>
        <taxon>Metazoa</taxon>
        <taxon>Ecdysozoa</taxon>
        <taxon>Nematoda</taxon>
        <taxon>Chromadorea</taxon>
        <taxon>Rhabditida</taxon>
        <taxon>Rhabditina</taxon>
        <taxon>Diplogasteromorpha</taxon>
        <taxon>Diplogasteroidea</taxon>
        <taxon>Neodiplogasteridae</taxon>
        <taxon>Pristionchus</taxon>
    </lineage>
</organism>
<dbReference type="EMBL" id="BTSY01000002">
    <property type="protein sequence ID" value="GMT15364.1"/>
    <property type="molecule type" value="Genomic_DNA"/>
</dbReference>
<dbReference type="Proteomes" id="UP001432322">
    <property type="component" value="Unassembled WGS sequence"/>
</dbReference>
<evidence type="ECO:0000313" key="2">
    <source>
        <dbReference type="EMBL" id="GMT15364.1"/>
    </source>
</evidence>
<sequence>NRELSVEIKAQKERSSSLETSVSHLNDQVKDLVTKNSKLSEEIEKERERKDAVKFELEGRKRRRFDVEMEMCQAMAIDQLAVSRDHFAIENDRLRAMIAWFTADWTVEDTGNFLDCCAIDESIEVEDVKPTRRQLQWMNASTIKTEPSCSLPSIDIPSMPFLPSIDAPSIPSWNPDDDF</sequence>
<keyword evidence="3" id="KW-1185">Reference proteome</keyword>
<evidence type="ECO:0000313" key="3">
    <source>
        <dbReference type="Proteomes" id="UP001432322"/>
    </source>
</evidence>
<comment type="caution">
    <text evidence="2">The sequence shown here is derived from an EMBL/GenBank/DDBJ whole genome shotgun (WGS) entry which is preliminary data.</text>
</comment>
<feature type="coiled-coil region" evidence="1">
    <location>
        <begin position="22"/>
        <end position="56"/>
    </location>
</feature>
<protein>
    <submittedName>
        <fullName evidence="2">Uncharacterized protein</fullName>
    </submittedName>
</protein>
<evidence type="ECO:0000256" key="1">
    <source>
        <dbReference type="SAM" id="Coils"/>
    </source>
</evidence>
<proteinExistence type="predicted"/>
<accession>A0AAV5V7B8</accession>
<dbReference type="AlphaFoldDB" id="A0AAV5V7B8"/>
<keyword evidence="1" id="KW-0175">Coiled coil</keyword>